<dbReference type="Gene3D" id="3.30.1330.70">
    <property type="entry name" value="Holliday junction resolvase RusA"/>
    <property type="match status" value="1"/>
</dbReference>
<dbReference type="Proteomes" id="UP001305815">
    <property type="component" value="Chromosome"/>
</dbReference>
<name>A0ABM8I532_9FIRM</name>
<gene>
    <name evidence="1" type="ORF">Lac1_11420</name>
</gene>
<evidence type="ECO:0000313" key="1">
    <source>
        <dbReference type="EMBL" id="BDZ76959.1"/>
    </source>
</evidence>
<dbReference type="InterPro" id="IPR036614">
    <property type="entry name" value="RusA-like_sf"/>
</dbReference>
<reference evidence="2" key="1">
    <citation type="journal article" date="2023" name="Int. J. Syst. Evol. Microbiol.">
        <title>Claveliimonas bilis gen. nov., sp. nov., deoxycholic acid-producing bacteria isolated from human faeces, and reclassification of Sellimonas monacensis Zenner et al. 2021 as Claveliimonas monacensis comb. nov.</title>
        <authorList>
            <person name="Hisatomi A."/>
            <person name="Kastawa N.W.E.P.G."/>
            <person name="Song I."/>
            <person name="Ohkuma M."/>
            <person name="Fukiya S."/>
            <person name="Sakamoto M."/>
        </authorList>
    </citation>
    <scope>NUCLEOTIDE SEQUENCE [LARGE SCALE GENOMIC DNA]</scope>
    <source>
        <strain evidence="2">12BBH14</strain>
    </source>
</reference>
<evidence type="ECO:0000313" key="2">
    <source>
        <dbReference type="Proteomes" id="UP001305815"/>
    </source>
</evidence>
<sequence>MRVGNMKHYMLIINGKLNNLNDYITACRTNPYKGAKVKAHNENIVKACIYEQLGRLRIQGPVYMKYRWFEPDRRRDLDNISSFGRKVIQDALVETHVLRNDGWTEITGFRDDFYIDRKNPRIEVEIEEVG</sequence>
<proteinExistence type="predicted"/>
<dbReference type="Pfam" id="PF05866">
    <property type="entry name" value="RusA"/>
    <property type="match status" value="1"/>
</dbReference>
<dbReference type="InterPro" id="IPR008822">
    <property type="entry name" value="Endonuclease_RusA-like"/>
</dbReference>
<protein>
    <submittedName>
        <fullName evidence="1">Endodeoxyribonuclease</fullName>
    </submittedName>
</protein>
<accession>A0ABM8I532</accession>
<organism evidence="1 2">
    <name type="scientific">Claveliimonas bilis</name>
    <dbReference type="NCBI Taxonomy" id="3028070"/>
    <lineage>
        <taxon>Bacteria</taxon>
        <taxon>Bacillati</taxon>
        <taxon>Bacillota</taxon>
        <taxon>Clostridia</taxon>
        <taxon>Lachnospirales</taxon>
        <taxon>Lachnospiraceae</taxon>
        <taxon>Claveliimonas</taxon>
    </lineage>
</organism>
<dbReference type="SUPFAM" id="SSF103084">
    <property type="entry name" value="Holliday junction resolvase RusA"/>
    <property type="match status" value="1"/>
</dbReference>
<keyword evidence="2" id="KW-1185">Reference proteome</keyword>
<dbReference type="EMBL" id="AP027742">
    <property type="protein sequence ID" value="BDZ76959.1"/>
    <property type="molecule type" value="Genomic_DNA"/>
</dbReference>